<evidence type="ECO:0000313" key="2">
    <source>
        <dbReference type="EMBL" id="CAF1235493.1"/>
    </source>
</evidence>
<evidence type="ECO:0000313" key="4">
    <source>
        <dbReference type="Proteomes" id="UP000663891"/>
    </source>
</evidence>
<reference evidence="2" key="1">
    <citation type="submission" date="2021-02" db="EMBL/GenBank/DDBJ databases">
        <authorList>
            <person name="Nowell W R."/>
        </authorList>
    </citation>
    <scope>NUCLEOTIDE SEQUENCE</scope>
</reference>
<sequence>MIYRPVSLCTFIRNASLPINTSLQSCIWECVYEDRCQTAVYFNDENVCSMFTESCNPNSIQPSGNTRATVICYGKNQATTTSELTTAAATTIMTTAIATTTTTTELTTVPTATTTTTTELTTVPATTTELTTVPATTTELTTVPATTTELTTVPATTTTTIPAATIIMATATPINTMCPIVSCFIIPSVQNPAANYQLESLDFSCSSSLSDFFLIQMVQRNYNETYAQQYQTFWSGVTTMSVVQNTSNIIFTWYSLLGQIVDIHGFPYHTEGQFYHEADGSARNTTNDTWFMTVQSTCGSIATYSGTF</sequence>
<dbReference type="OrthoDB" id="10059279at2759"/>
<protein>
    <recommendedName>
        <fullName evidence="1">Apple domain-containing protein</fullName>
    </recommendedName>
</protein>
<comment type="caution">
    <text evidence="2">The sequence shown here is derived from an EMBL/GenBank/DDBJ whole genome shotgun (WGS) entry which is preliminary data.</text>
</comment>
<dbReference type="AlphaFoldDB" id="A0A814YWF1"/>
<accession>A0A814YWF1</accession>
<dbReference type="Proteomes" id="UP000663891">
    <property type="component" value="Unassembled WGS sequence"/>
</dbReference>
<gene>
    <name evidence="3" type="ORF">OKA104_LOCUS19234</name>
    <name evidence="2" type="ORF">VCS650_LOCUS27490</name>
</gene>
<proteinExistence type="predicted"/>
<evidence type="ECO:0000259" key="1">
    <source>
        <dbReference type="Pfam" id="PF00024"/>
    </source>
</evidence>
<dbReference type="PROSITE" id="PS51257">
    <property type="entry name" value="PROKAR_LIPOPROTEIN"/>
    <property type="match status" value="1"/>
</dbReference>
<evidence type="ECO:0000313" key="3">
    <source>
        <dbReference type="EMBL" id="CAF3813868.1"/>
    </source>
</evidence>
<dbReference type="InterPro" id="IPR003609">
    <property type="entry name" value="Pan_app"/>
</dbReference>
<dbReference type="Proteomes" id="UP000663881">
    <property type="component" value="Unassembled WGS sequence"/>
</dbReference>
<dbReference type="EMBL" id="CAJOAY010001230">
    <property type="protein sequence ID" value="CAF3813868.1"/>
    <property type="molecule type" value="Genomic_DNA"/>
</dbReference>
<organism evidence="2 4">
    <name type="scientific">Adineta steineri</name>
    <dbReference type="NCBI Taxonomy" id="433720"/>
    <lineage>
        <taxon>Eukaryota</taxon>
        <taxon>Metazoa</taxon>
        <taxon>Spiralia</taxon>
        <taxon>Gnathifera</taxon>
        <taxon>Rotifera</taxon>
        <taxon>Eurotatoria</taxon>
        <taxon>Bdelloidea</taxon>
        <taxon>Adinetida</taxon>
        <taxon>Adinetidae</taxon>
        <taxon>Adineta</taxon>
    </lineage>
</organism>
<dbReference type="EMBL" id="CAJNON010000387">
    <property type="protein sequence ID" value="CAF1235493.1"/>
    <property type="molecule type" value="Genomic_DNA"/>
</dbReference>
<feature type="domain" description="Apple" evidence="1">
    <location>
        <begin position="20"/>
        <end position="66"/>
    </location>
</feature>
<name>A0A814YWF1_9BILA</name>
<dbReference type="Pfam" id="PF00024">
    <property type="entry name" value="PAN_1"/>
    <property type="match status" value="1"/>
</dbReference>